<proteinExistence type="predicted"/>
<comment type="caution">
    <text evidence="1">The sequence shown here is derived from an EMBL/GenBank/DDBJ whole genome shotgun (WGS) entry which is preliminary data.</text>
</comment>
<gene>
    <name evidence="1" type="ORF">LCGC14_3030370</name>
</gene>
<feature type="non-terminal residue" evidence="1">
    <location>
        <position position="96"/>
    </location>
</feature>
<accession>A0A0F8ZIQ6</accession>
<evidence type="ECO:0000313" key="1">
    <source>
        <dbReference type="EMBL" id="KKK59836.1"/>
    </source>
</evidence>
<sequence length="96" mass="10369">MAEVVASVKASPFRVNPAMYRPPGNAACNWERPETSSCAPELPHALFPTASRSGCEGLVTSYRFSKWALCFAWQTGLRCAIGLAGRHLNIVIVSTS</sequence>
<name>A0A0F8ZIQ6_9ZZZZ</name>
<dbReference type="AlphaFoldDB" id="A0A0F8ZIQ6"/>
<dbReference type="EMBL" id="LAZR01063265">
    <property type="protein sequence ID" value="KKK59836.1"/>
    <property type="molecule type" value="Genomic_DNA"/>
</dbReference>
<protein>
    <submittedName>
        <fullName evidence="1">Uncharacterized protein</fullName>
    </submittedName>
</protein>
<organism evidence="1">
    <name type="scientific">marine sediment metagenome</name>
    <dbReference type="NCBI Taxonomy" id="412755"/>
    <lineage>
        <taxon>unclassified sequences</taxon>
        <taxon>metagenomes</taxon>
        <taxon>ecological metagenomes</taxon>
    </lineage>
</organism>
<reference evidence="1" key="1">
    <citation type="journal article" date="2015" name="Nature">
        <title>Complex archaea that bridge the gap between prokaryotes and eukaryotes.</title>
        <authorList>
            <person name="Spang A."/>
            <person name="Saw J.H."/>
            <person name="Jorgensen S.L."/>
            <person name="Zaremba-Niedzwiedzka K."/>
            <person name="Martijn J."/>
            <person name="Lind A.E."/>
            <person name="van Eijk R."/>
            <person name="Schleper C."/>
            <person name="Guy L."/>
            <person name="Ettema T.J."/>
        </authorList>
    </citation>
    <scope>NUCLEOTIDE SEQUENCE</scope>
</reference>